<dbReference type="PROSITE" id="PS51186">
    <property type="entry name" value="GNAT"/>
    <property type="match status" value="1"/>
</dbReference>
<reference evidence="6" key="1">
    <citation type="journal article" date="2019" name="Int. J. Syst. Evol. Microbiol.">
        <title>The Global Catalogue of Microorganisms (GCM) 10K type strain sequencing project: providing services to taxonomists for standard genome sequencing and annotation.</title>
        <authorList>
            <consortium name="The Broad Institute Genomics Platform"/>
            <consortium name="The Broad Institute Genome Sequencing Center for Infectious Disease"/>
            <person name="Wu L."/>
            <person name="Ma J."/>
        </authorList>
    </citation>
    <scope>NUCLEOTIDE SEQUENCE [LARGE SCALE GENOMIC DNA]</scope>
    <source>
        <strain evidence="6">JCM 4504</strain>
    </source>
</reference>
<keyword evidence="1 5" id="KW-0808">Transferase</keyword>
<accession>A0ABW1Y6M5</accession>
<dbReference type="Pfam" id="PF00583">
    <property type="entry name" value="Acetyltransf_1"/>
    <property type="match status" value="1"/>
</dbReference>
<dbReference type="InterPro" id="IPR050832">
    <property type="entry name" value="Bact_Acetyltransf"/>
</dbReference>
<organism evidence="5 6">
    <name type="scientific">Streptomyces plicatus</name>
    <dbReference type="NCBI Taxonomy" id="1922"/>
    <lineage>
        <taxon>Bacteria</taxon>
        <taxon>Bacillati</taxon>
        <taxon>Actinomycetota</taxon>
        <taxon>Actinomycetes</taxon>
        <taxon>Kitasatosporales</taxon>
        <taxon>Streptomycetaceae</taxon>
        <taxon>Streptomyces</taxon>
        <taxon>Streptomyces rochei group</taxon>
    </lineage>
</organism>
<name>A0ABW1Y6M5_STRPL</name>
<dbReference type="InterPro" id="IPR016181">
    <property type="entry name" value="Acyl_CoA_acyltransferase"/>
</dbReference>
<dbReference type="CDD" id="cd04301">
    <property type="entry name" value="NAT_SF"/>
    <property type="match status" value="1"/>
</dbReference>
<sequence length="208" mass="22752">MATVDNIAYRYRSAVPEDAEAIKALDGSFTTDTVFQVTVTDDGFALREIAVHPPLTKVFPEDEDEDEDEDDGDDGDAVDSRTFVAHGAAGDLAGFVAVSYSRWNRRLTIDDIEIAPEHRGRGVGRALMGLAVEFARERGAGHLWLEVTNINAPAIHAYRRMGFAFCGLDTHLYHDTPSEGEQALYMSMPCEQTAGGARTGRPPRPARP</sequence>
<dbReference type="Proteomes" id="UP001596321">
    <property type="component" value="Unassembled WGS sequence"/>
</dbReference>
<gene>
    <name evidence="5" type="ORF">ACFQFF_28715</name>
</gene>
<evidence type="ECO:0000313" key="5">
    <source>
        <dbReference type="EMBL" id="MFC6505356.1"/>
    </source>
</evidence>
<feature type="compositionally biased region" description="Acidic residues" evidence="3">
    <location>
        <begin position="61"/>
        <end position="77"/>
    </location>
</feature>
<dbReference type="Gene3D" id="3.40.630.30">
    <property type="match status" value="1"/>
</dbReference>
<keyword evidence="6" id="KW-1185">Reference proteome</keyword>
<dbReference type="GO" id="GO:0016746">
    <property type="term" value="F:acyltransferase activity"/>
    <property type="evidence" value="ECO:0007669"/>
    <property type="project" value="UniProtKB-KW"/>
</dbReference>
<evidence type="ECO:0000259" key="4">
    <source>
        <dbReference type="PROSITE" id="PS51186"/>
    </source>
</evidence>
<feature type="region of interest" description="Disordered" evidence="3">
    <location>
        <begin position="56"/>
        <end position="78"/>
    </location>
</feature>
<evidence type="ECO:0000256" key="3">
    <source>
        <dbReference type="SAM" id="MobiDB-lite"/>
    </source>
</evidence>
<dbReference type="RefSeq" id="WP_125537060.1">
    <property type="nucleotide sequence ID" value="NZ_JBHSUW010000001.1"/>
</dbReference>
<evidence type="ECO:0000256" key="2">
    <source>
        <dbReference type="ARBA" id="ARBA00023315"/>
    </source>
</evidence>
<feature type="domain" description="N-acetyltransferase" evidence="4">
    <location>
        <begin position="9"/>
        <end position="191"/>
    </location>
</feature>
<evidence type="ECO:0000313" key="6">
    <source>
        <dbReference type="Proteomes" id="UP001596321"/>
    </source>
</evidence>
<proteinExistence type="predicted"/>
<evidence type="ECO:0000256" key="1">
    <source>
        <dbReference type="ARBA" id="ARBA00022679"/>
    </source>
</evidence>
<keyword evidence="2 5" id="KW-0012">Acyltransferase</keyword>
<dbReference type="PANTHER" id="PTHR43877">
    <property type="entry name" value="AMINOALKYLPHOSPHONATE N-ACETYLTRANSFERASE-RELATED-RELATED"/>
    <property type="match status" value="1"/>
</dbReference>
<dbReference type="EC" id="2.3.1.-" evidence="5"/>
<dbReference type="InterPro" id="IPR000182">
    <property type="entry name" value="GNAT_dom"/>
</dbReference>
<dbReference type="PANTHER" id="PTHR43877:SF2">
    <property type="entry name" value="AMINOALKYLPHOSPHONATE N-ACETYLTRANSFERASE-RELATED"/>
    <property type="match status" value="1"/>
</dbReference>
<comment type="caution">
    <text evidence="5">The sequence shown here is derived from an EMBL/GenBank/DDBJ whole genome shotgun (WGS) entry which is preliminary data.</text>
</comment>
<dbReference type="EMBL" id="JBHSUW010000001">
    <property type="protein sequence ID" value="MFC6505356.1"/>
    <property type="molecule type" value="Genomic_DNA"/>
</dbReference>
<protein>
    <submittedName>
        <fullName evidence="5">GNAT family N-acetyltransferase</fullName>
        <ecNumber evidence="5">2.3.1.-</ecNumber>
    </submittedName>
</protein>
<dbReference type="SUPFAM" id="SSF55729">
    <property type="entry name" value="Acyl-CoA N-acyltransferases (Nat)"/>
    <property type="match status" value="1"/>
</dbReference>